<keyword evidence="3 6" id="KW-0812">Transmembrane</keyword>
<reference evidence="8" key="1">
    <citation type="journal article" date="2019" name="Int. J. Syst. Evol. Microbiol.">
        <title>The Global Catalogue of Microorganisms (GCM) 10K type strain sequencing project: providing services to taxonomists for standard genome sequencing and annotation.</title>
        <authorList>
            <consortium name="The Broad Institute Genomics Platform"/>
            <consortium name="The Broad Institute Genome Sequencing Center for Infectious Disease"/>
            <person name="Wu L."/>
            <person name="Ma J."/>
        </authorList>
    </citation>
    <scope>NUCLEOTIDE SEQUENCE [LARGE SCALE GENOMIC DNA]</scope>
    <source>
        <strain evidence="8">CCUG 54781</strain>
    </source>
</reference>
<accession>A0ABW2M1Q8</accession>
<feature type="transmembrane region" description="Helical" evidence="6">
    <location>
        <begin position="52"/>
        <end position="73"/>
    </location>
</feature>
<feature type="transmembrane region" description="Helical" evidence="6">
    <location>
        <begin position="124"/>
        <end position="143"/>
    </location>
</feature>
<dbReference type="Pfam" id="PF01943">
    <property type="entry name" value="Polysacc_synt"/>
    <property type="match status" value="1"/>
</dbReference>
<name>A0ABW2M1Q8_9FLAO</name>
<keyword evidence="4 6" id="KW-1133">Transmembrane helix</keyword>
<dbReference type="PANTHER" id="PTHR30250">
    <property type="entry name" value="PST FAMILY PREDICTED COLANIC ACID TRANSPORTER"/>
    <property type="match status" value="1"/>
</dbReference>
<protein>
    <submittedName>
        <fullName evidence="7">Flippase</fullName>
    </submittedName>
</protein>
<comment type="subcellular location">
    <subcellularLocation>
        <location evidence="1">Cell membrane</location>
        <topology evidence="1">Multi-pass membrane protein</topology>
    </subcellularLocation>
</comment>
<dbReference type="CDD" id="cd13128">
    <property type="entry name" value="MATE_Wzx_like"/>
    <property type="match status" value="1"/>
</dbReference>
<keyword evidence="8" id="KW-1185">Reference proteome</keyword>
<dbReference type="InterPro" id="IPR050833">
    <property type="entry name" value="Poly_Biosynth_Transport"/>
</dbReference>
<evidence type="ECO:0000256" key="5">
    <source>
        <dbReference type="ARBA" id="ARBA00023136"/>
    </source>
</evidence>
<feature type="transmembrane region" description="Helical" evidence="6">
    <location>
        <begin position="394"/>
        <end position="412"/>
    </location>
</feature>
<gene>
    <name evidence="7" type="ORF">ACFQO9_13380</name>
</gene>
<feature type="transmembrane region" description="Helical" evidence="6">
    <location>
        <begin position="369"/>
        <end position="388"/>
    </location>
</feature>
<keyword evidence="5 6" id="KW-0472">Membrane</keyword>
<feature type="transmembrane region" description="Helical" evidence="6">
    <location>
        <begin position="150"/>
        <end position="171"/>
    </location>
</feature>
<dbReference type="RefSeq" id="WP_378179930.1">
    <property type="nucleotide sequence ID" value="NZ_JBHTCR010000006.1"/>
</dbReference>
<dbReference type="EMBL" id="JBHTCR010000006">
    <property type="protein sequence ID" value="MFC7347711.1"/>
    <property type="molecule type" value="Genomic_DNA"/>
</dbReference>
<dbReference type="Proteomes" id="UP001596550">
    <property type="component" value="Unassembled WGS sequence"/>
</dbReference>
<feature type="transmembrane region" description="Helical" evidence="6">
    <location>
        <begin position="430"/>
        <end position="448"/>
    </location>
</feature>
<sequence>MQINSKINKKPNIKINFILNVLRVLSAVILGVITMPYLNRVLGVEYIGKVEYVYTIINYFVLFSALGIPMYGIREVSKNRHNNKELYKIVLELLVILFITTIISYLIIFGVILQLHFFNDYKDLIIAMTGMVFLNNIGLEWYFQGIEKQGFITVRSLVIRSLTIILIFYLINAPADYKLYGFLIGGFAFSANILNFILVGNKILKEKISFKSIDFKRHLKPIFTIFAATVSVSIYVQLDNFLIGFFCGDKYIGYYSLANKLVRNSIVLITIIGAVTLPRLSYLYANDIEQYNKYLLKTLNVLFILSLPFSTYFFLFSKGIVNIMGGSQFEQSILTIKILSPLCVIVGFAYFLGFLVLYPQGKESLYSKATIYSAVSSVIINLFIVKVFKHNGAAVTAVFVEILAIMVMLYYIKKRKLVNKIMSKNLKKIFLINGGLLLLFLFIFNFFPFNQSDIMLFCTVSGSFFVVYFLILLISREETTLELFSQYVIKNKN</sequence>
<feature type="transmembrane region" description="Helical" evidence="6">
    <location>
        <begin position="93"/>
        <end position="118"/>
    </location>
</feature>
<evidence type="ECO:0000313" key="8">
    <source>
        <dbReference type="Proteomes" id="UP001596550"/>
    </source>
</evidence>
<keyword evidence="2" id="KW-1003">Cell membrane</keyword>
<organism evidence="7 8">
    <name type="scientific">Chryseobacterium zhengzhouense</name>
    <dbReference type="NCBI Taxonomy" id="1636086"/>
    <lineage>
        <taxon>Bacteria</taxon>
        <taxon>Pseudomonadati</taxon>
        <taxon>Bacteroidota</taxon>
        <taxon>Flavobacteriia</taxon>
        <taxon>Flavobacteriales</taxon>
        <taxon>Weeksellaceae</taxon>
        <taxon>Chryseobacterium group</taxon>
        <taxon>Chryseobacterium</taxon>
    </lineage>
</organism>
<evidence type="ECO:0000256" key="6">
    <source>
        <dbReference type="SAM" id="Phobius"/>
    </source>
</evidence>
<feature type="transmembrane region" description="Helical" evidence="6">
    <location>
        <begin position="336"/>
        <end position="357"/>
    </location>
</feature>
<feature type="transmembrane region" description="Helical" evidence="6">
    <location>
        <begin position="454"/>
        <end position="474"/>
    </location>
</feature>
<evidence type="ECO:0000256" key="1">
    <source>
        <dbReference type="ARBA" id="ARBA00004651"/>
    </source>
</evidence>
<proteinExistence type="predicted"/>
<feature type="transmembrane region" description="Helical" evidence="6">
    <location>
        <begin position="266"/>
        <end position="285"/>
    </location>
</feature>
<feature type="transmembrane region" description="Helical" evidence="6">
    <location>
        <begin position="222"/>
        <end position="246"/>
    </location>
</feature>
<evidence type="ECO:0000256" key="4">
    <source>
        <dbReference type="ARBA" id="ARBA00022989"/>
    </source>
</evidence>
<feature type="transmembrane region" description="Helical" evidence="6">
    <location>
        <begin position="177"/>
        <end position="201"/>
    </location>
</feature>
<evidence type="ECO:0000256" key="3">
    <source>
        <dbReference type="ARBA" id="ARBA00022692"/>
    </source>
</evidence>
<feature type="transmembrane region" description="Helical" evidence="6">
    <location>
        <begin position="294"/>
        <end position="316"/>
    </location>
</feature>
<dbReference type="InterPro" id="IPR002797">
    <property type="entry name" value="Polysacc_synth"/>
</dbReference>
<feature type="transmembrane region" description="Helical" evidence="6">
    <location>
        <begin position="21"/>
        <end position="40"/>
    </location>
</feature>
<evidence type="ECO:0000313" key="7">
    <source>
        <dbReference type="EMBL" id="MFC7347711.1"/>
    </source>
</evidence>
<dbReference type="PANTHER" id="PTHR30250:SF11">
    <property type="entry name" value="O-ANTIGEN TRANSPORTER-RELATED"/>
    <property type="match status" value="1"/>
</dbReference>
<comment type="caution">
    <text evidence="7">The sequence shown here is derived from an EMBL/GenBank/DDBJ whole genome shotgun (WGS) entry which is preliminary data.</text>
</comment>
<evidence type="ECO:0000256" key="2">
    <source>
        <dbReference type="ARBA" id="ARBA00022475"/>
    </source>
</evidence>